<feature type="signal peptide" evidence="2">
    <location>
        <begin position="1"/>
        <end position="23"/>
    </location>
</feature>
<sequence>MKQKLCLMAVCLLLMLLPALSFASPLDLADGEYTVAVELSGGTGRSTIASPARLMVQNGEAFVRIEWSSHNYDYMNLNGEQYFPLADEENSVFELPVKTFDEPITVIADTTAMSTPHEIEYTLVFDSASIASGRQMAYPYGVLCLVLMLLVLFSLGRKKVK</sequence>
<keyword evidence="1" id="KW-0812">Transmembrane</keyword>
<keyword evidence="2" id="KW-0732">Signal</keyword>
<accession>A0A9D1KY68</accession>
<comment type="caution">
    <text evidence="3">The sequence shown here is derived from an EMBL/GenBank/DDBJ whole genome shotgun (WGS) entry which is preliminary data.</text>
</comment>
<dbReference type="EMBL" id="DVMH01000030">
    <property type="protein sequence ID" value="HIU10802.1"/>
    <property type="molecule type" value="Genomic_DNA"/>
</dbReference>
<evidence type="ECO:0000256" key="2">
    <source>
        <dbReference type="SAM" id="SignalP"/>
    </source>
</evidence>
<proteinExistence type="predicted"/>
<protein>
    <submittedName>
        <fullName evidence="3">Uncharacterized protein</fullName>
    </submittedName>
</protein>
<evidence type="ECO:0000313" key="4">
    <source>
        <dbReference type="Proteomes" id="UP000824124"/>
    </source>
</evidence>
<reference evidence="3" key="2">
    <citation type="journal article" date="2021" name="PeerJ">
        <title>Extensive microbial diversity within the chicken gut microbiome revealed by metagenomics and culture.</title>
        <authorList>
            <person name="Gilroy R."/>
            <person name="Ravi A."/>
            <person name="Getino M."/>
            <person name="Pursley I."/>
            <person name="Horton D.L."/>
            <person name="Alikhan N.F."/>
            <person name="Baker D."/>
            <person name="Gharbi K."/>
            <person name="Hall N."/>
            <person name="Watson M."/>
            <person name="Adriaenssens E.M."/>
            <person name="Foster-Nyarko E."/>
            <person name="Jarju S."/>
            <person name="Secka A."/>
            <person name="Antonio M."/>
            <person name="Oren A."/>
            <person name="Chaudhuri R.R."/>
            <person name="La Ragione R."/>
            <person name="Hildebrand F."/>
            <person name="Pallen M.J."/>
        </authorList>
    </citation>
    <scope>NUCLEOTIDE SEQUENCE</scope>
    <source>
        <strain evidence="3">2830</strain>
    </source>
</reference>
<evidence type="ECO:0000313" key="3">
    <source>
        <dbReference type="EMBL" id="HIU10802.1"/>
    </source>
</evidence>
<evidence type="ECO:0000256" key="1">
    <source>
        <dbReference type="SAM" id="Phobius"/>
    </source>
</evidence>
<gene>
    <name evidence="3" type="ORF">IAB00_06155</name>
</gene>
<feature type="transmembrane region" description="Helical" evidence="1">
    <location>
        <begin position="137"/>
        <end position="155"/>
    </location>
</feature>
<reference evidence="3" key="1">
    <citation type="submission" date="2020-10" db="EMBL/GenBank/DDBJ databases">
        <authorList>
            <person name="Gilroy R."/>
        </authorList>
    </citation>
    <scope>NUCLEOTIDE SEQUENCE</scope>
    <source>
        <strain evidence="3">2830</strain>
    </source>
</reference>
<name>A0A9D1KY68_9FIRM</name>
<feature type="chain" id="PRO_5039371836" evidence="2">
    <location>
        <begin position="24"/>
        <end position="161"/>
    </location>
</feature>
<dbReference type="Proteomes" id="UP000824124">
    <property type="component" value="Unassembled WGS sequence"/>
</dbReference>
<organism evidence="3 4">
    <name type="scientific">Candidatus Avidehalobacter gallistercoris</name>
    <dbReference type="NCBI Taxonomy" id="2840694"/>
    <lineage>
        <taxon>Bacteria</taxon>
        <taxon>Bacillati</taxon>
        <taxon>Bacillota</taxon>
        <taxon>Clostridia</taxon>
        <taxon>Eubacteriales</taxon>
        <taxon>Peptococcaceae</taxon>
        <taxon>Peptococcaceae incertae sedis</taxon>
        <taxon>Candidatus Avidehalobacter</taxon>
    </lineage>
</organism>
<keyword evidence="1" id="KW-1133">Transmembrane helix</keyword>
<keyword evidence="1" id="KW-0472">Membrane</keyword>
<dbReference type="AlphaFoldDB" id="A0A9D1KY68"/>